<name>A0A2N4T075_9MICC</name>
<proteinExistence type="predicted"/>
<comment type="caution">
    <text evidence="2">The sequence shown here is derived from an EMBL/GenBank/DDBJ whole genome shotgun (WGS) entry which is preliminary data.</text>
</comment>
<organism evidence="2 3">
    <name type="scientific">Kocuria flava</name>
    <dbReference type="NCBI Taxonomy" id="446860"/>
    <lineage>
        <taxon>Bacteria</taxon>
        <taxon>Bacillati</taxon>
        <taxon>Actinomycetota</taxon>
        <taxon>Actinomycetes</taxon>
        <taxon>Micrococcales</taxon>
        <taxon>Micrococcaceae</taxon>
        <taxon>Kocuria</taxon>
    </lineage>
</organism>
<dbReference type="EMBL" id="LOMZ01000001">
    <property type="protein sequence ID" value="PLC11635.1"/>
    <property type="molecule type" value="Genomic_DNA"/>
</dbReference>
<dbReference type="Proteomes" id="UP000234632">
    <property type="component" value="Unassembled WGS sequence"/>
</dbReference>
<reference evidence="2 3" key="1">
    <citation type="submission" date="2015-12" db="EMBL/GenBank/DDBJ databases">
        <authorList>
            <person name="Shamseldin A."/>
            <person name="Moawad H."/>
            <person name="Abd El-Rahim W.M."/>
            <person name="Sadowsky M.J."/>
        </authorList>
    </citation>
    <scope>NUCLEOTIDE SEQUENCE [LARGE SCALE GENOMIC DNA]</scope>
    <source>
        <strain evidence="2 3">S43</strain>
    </source>
</reference>
<accession>A0A2N4T075</accession>
<dbReference type="AlphaFoldDB" id="A0A2N4T075"/>
<protein>
    <recommendedName>
        <fullName evidence="4">AbiV family abortive infection protein</fullName>
    </recommendedName>
</protein>
<evidence type="ECO:0000313" key="2">
    <source>
        <dbReference type="EMBL" id="PLC11635.1"/>
    </source>
</evidence>
<dbReference type="RefSeq" id="WP_101851369.1">
    <property type="nucleotide sequence ID" value="NZ_LOMZ01000001.1"/>
</dbReference>
<evidence type="ECO:0000313" key="3">
    <source>
        <dbReference type="Proteomes" id="UP000234632"/>
    </source>
</evidence>
<dbReference type="Pfam" id="PF18728">
    <property type="entry name" value="HEPN_AbiV"/>
    <property type="match status" value="1"/>
</dbReference>
<dbReference type="NCBIfam" id="TIGR04498">
    <property type="entry name" value="AbiV_defense"/>
    <property type="match status" value="1"/>
</dbReference>
<feature type="compositionally biased region" description="Basic and acidic residues" evidence="1">
    <location>
        <begin position="219"/>
        <end position="241"/>
    </location>
</feature>
<feature type="region of interest" description="Disordered" evidence="1">
    <location>
        <begin position="195"/>
        <end position="241"/>
    </location>
</feature>
<sequence length="241" mass="26902">MTEMSPVEARKFWKALVDNASALISDAHVLLAAESYGRARSLTVLAQEELGKALWIYEAFQQAWSEGDNTPLVVSALKQYGRDHTKKYLEAVVFGDELASFWGDYTAMSGDWQDAESWEEARERRKQEAVAAADEANNSKKRGFYVDRDSNGAVLSPTSINAGTIAEDLQTAAQVVEMLLIRDHSRMKLAAVTPYDSTHEQQRRLLPVSHPEDWAAASEDFRSKRPLGHSDDANQEQKPDA</sequence>
<gene>
    <name evidence="2" type="ORF">AUQ48_04460</name>
</gene>
<evidence type="ECO:0008006" key="4">
    <source>
        <dbReference type="Google" id="ProtNLM"/>
    </source>
</evidence>
<evidence type="ECO:0000256" key="1">
    <source>
        <dbReference type="SAM" id="MobiDB-lite"/>
    </source>
</evidence>
<dbReference type="InterPro" id="IPR030987">
    <property type="entry name" value="AbiV"/>
</dbReference>